<feature type="transmembrane region" description="Helical" evidence="6">
    <location>
        <begin position="410"/>
        <end position="436"/>
    </location>
</feature>
<accession>A0A7V3ZXX2</accession>
<sequence>MKYIKNLVLFYMAFALNFLMGFILLKILAIYVPQHVLGKYFFLSNSGLFVGGLLLLGFPLTFQRYIPIYFREGKDENAYALTHFPSIIHFLLGLLVSIPILILKGLDAFLIFLAFYIVNTMTLYQTALISRVKILEYSLTSFARLVTIICLLLFSAPLLTLRTIGIINLAVNFVFLLILFSLFPFRINPWKEVLREIREYWIYSLFTQILSPFFHFLDSLLIPIHLPYSELSLFQIARKLDMGAKQTLEVPLQLTAPIISFKKTDELLSKEFAEKYRAFRLFYFYLALFWFLIFEFFGKKIVLLVSTPQYLRAYPHLVLLSFTLLISTLYATDATLARSTGNIKLFFYKDVVWVASFILTFLILTPKLRLLGVTLSFTIATLVTTTFHLYNFPVLHPFEYLLEALKVAIIGMQAIIYISTGKILPPLLLTLSIIAIDFKGLQKTYKILKAYIDASRNP</sequence>
<organism evidence="7">
    <name type="scientific">candidate division WOR-3 bacterium</name>
    <dbReference type="NCBI Taxonomy" id="2052148"/>
    <lineage>
        <taxon>Bacteria</taxon>
        <taxon>Bacteria division WOR-3</taxon>
    </lineage>
</organism>
<evidence type="ECO:0000256" key="4">
    <source>
        <dbReference type="ARBA" id="ARBA00022989"/>
    </source>
</evidence>
<dbReference type="PANTHER" id="PTHR30250:SF11">
    <property type="entry name" value="O-ANTIGEN TRANSPORTER-RELATED"/>
    <property type="match status" value="1"/>
</dbReference>
<keyword evidence="4 6" id="KW-1133">Transmembrane helix</keyword>
<feature type="transmembrane region" description="Helical" evidence="6">
    <location>
        <begin position="7"/>
        <end position="31"/>
    </location>
</feature>
<evidence type="ECO:0000256" key="2">
    <source>
        <dbReference type="ARBA" id="ARBA00022475"/>
    </source>
</evidence>
<feature type="transmembrane region" description="Helical" evidence="6">
    <location>
        <begin position="79"/>
        <end position="102"/>
    </location>
</feature>
<feature type="transmembrane region" description="Helical" evidence="6">
    <location>
        <begin position="166"/>
        <end position="188"/>
    </location>
</feature>
<dbReference type="PANTHER" id="PTHR30250">
    <property type="entry name" value="PST FAMILY PREDICTED COLANIC ACID TRANSPORTER"/>
    <property type="match status" value="1"/>
</dbReference>
<evidence type="ECO:0000256" key="1">
    <source>
        <dbReference type="ARBA" id="ARBA00004651"/>
    </source>
</evidence>
<evidence type="ECO:0000256" key="6">
    <source>
        <dbReference type="SAM" id="Phobius"/>
    </source>
</evidence>
<dbReference type="EMBL" id="DTDJ01000033">
    <property type="protein sequence ID" value="HGL17708.1"/>
    <property type="molecule type" value="Genomic_DNA"/>
</dbReference>
<keyword evidence="5 6" id="KW-0472">Membrane</keyword>
<evidence type="ECO:0000313" key="7">
    <source>
        <dbReference type="EMBL" id="HGL17708.1"/>
    </source>
</evidence>
<dbReference type="GO" id="GO:0005886">
    <property type="term" value="C:plasma membrane"/>
    <property type="evidence" value="ECO:0007669"/>
    <property type="project" value="UniProtKB-SubCell"/>
</dbReference>
<keyword evidence="2" id="KW-1003">Cell membrane</keyword>
<keyword evidence="3 6" id="KW-0812">Transmembrane</keyword>
<evidence type="ECO:0008006" key="8">
    <source>
        <dbReference type="Google" id="ProtNLM"/>
    </source>
</evidence>
<evidence type="ECO:0000256" key="3">
    <source>
        <dbReference type="ARBA" id="ARBA00022692"/>
    </source>
</evidence>
<dbReference type="AlphaFoldDB" id="A0A7V3ZXX2"/>
<dbReference type="InterPro" id="IPR050833">
    <property type="entry name" value="Poly_Biosynth_Transport"/>
</dbReference>
<comment type="caution">
    <text evidence="7">The sequence shown here is derived from an EMBL/GenBank/DDBJ whole genome shotgun (WGS) entry which is preliminary data.</text>
</comment>
<feature type="transmembrane region" description="Helical" evidence="6">
    <location>
        <begin position="37"/>
        <end position="58"/>
    </location>
</feature>
<feature type="transmembrane region" description="Helical" evidence="6">
    <location>
        <begin position="371"/>
        <end position="390"/>
    </location>
</feature>
<feature type="transmembrane region" description="Helical" evidence="6">
    <location>
        <begin position="346"/>
        <end position="364"/>
    </location>
</feature>
<feature type="transmembrane region" description="Helical" evidence="6">
    <location>
        <begin position="278"/>
        <end position="298"/>
    </location>
</feature>
<protein>
    <recommendedName>
        <fullName evidence="8">Polysaccharide biosynthesis protein C-terminal domain-containing protein</fullName>
    </recommendedName>
</protein>
<comment type="subcellular location">
    <subcellularLocation>
        <location evidence="1">Cell membrane</location>
        <topology evidence="1">Multi-pass membrane protein</topology>
    </subcellularLocation>
</comment>
<name>A0A7V3ZXX2_UNCW3</name>
<reference evidence="7" key="1">
    <citation type="journal article" date="2020" name="mSystems">
        <title>Genome- and Community-Level Interaction Insights into Carbon Utilization and Element Cycling Functions of Hydrothermarchaeota in Hydrothermal Sediment.</title>
        <authorList>
            <person name="Zhou Z."/>
            <person name="Liu Y."/>
            <person name="Xu W."/>
            <person name="Pan J."/>
            <person name="Luo Z.H."/>
            <person name="Li M."/>
        </authorList>
    </citation>
    <scope>NUCLEOTIDE SEQUENCE [LARGE SCALE GENOMIC DNA]</scope>
    <source>
        <strain evidence="7">SpSt-69</strain>
    </source>
</reference>
<feature type="transmembrane region" description="Helical" evidence="6">
    <location>
        <begin position="141"/>
        <end position="160"/>
    </location>
</feature>
<gene>
    <name evidence="7" type="ORF">ENU66_05220</name>
</gene>
<evidence type="ECO:0000256" key="5">
    <source>
        <dbReference type="ARBA" id="ARBA00023136"/>
    </source>
</evidence>
<proteinExistence type="predicted"/>
<feature type="transmembrane region" description="Helical" evidence="6">
    <location>
        <begin position="108"/>
        <end position="129"/>
    </location>
</feature>
<feature type="transmembrane region" description="Helical" evidence="6">
    <location>
        <begin position="310"/>
        <end position="331"/>
    </location>
</feature>